<evidence type="ECO:0000256" key="1">
    <source>
        <dbReference type="SAM" id="Phobius"/>
    </source>
</evidence>
<dbReference type="Pfam" id="PF04238">
    <property type="entry name" value="DUF420"/>
    <property type="match status" value="1"/>
</dbReference>
<accession>A0A5M6C957</accession>
<feature type="transmembrane region" description="Helical" evidence="1">
    <location>
        <begin position="44"/>
        <end position="64"/>
    </location>
</feature>
<keyword evidence="3" id="KW-1185">Reference proteome</keyword>
<keyword evidence="1" id="KW-0812">Transmembrane</keyword>
<protein>
    <submittedName>
        <fullName evidence="2">DUF420 domain-containing protein</fullName>
    </submittedName>
</protein>
<keyword evidence="1" id="KW-1133">Transmembrane helix</keyword>
<dbReference type="InterPro" id="IPR007352">
    <property type="entry name" value="DUF420"/>
</dbReference>
<gene>
    <name evidence="2" type="ORF">F0460_15905</name>
</gene>
<sequence length="150" mass="16981">MNFTVTIMTIVLIITLFSPFGVYYGVKLAKNKNYKSHQKIQNIIFFVCVVGVLSLEGLITSAGGSGSLTSQSVYYKTIFFRYTLFSHIIVAVLSYLIWTFLIVVSNIYYQKKLPGRFSNFHKKTGYIIFGGLIYTAVTALMVYLMSLHLV</sequence>
<evidence type="ECO:0000313" key="3">
    <source>
        <dbReference type="Proteomes" id="UP000325141"/>
    </source>
</evidence>
<comment type="caution">
    <text evidence="2">The sequence shown here is derived from an EMBL/GenBank/DDBJ whole genome shotgun (WGS) entry which is preliminary data.</text>
</comment>
<feature type="transmembrane region" description="Helical" evidence="1">
    <location>
        <begin position="6"/>
        <end position="24"/>
    </location>
</feature>
<feature type="transmembrane region" description="Helical" evidence="1">
    <location>
        <begin position="125"/>
        <end position="145"/>
    </location>
</feature>
<feature type="transmembrane region" description="Helical" evidence="1">
    <location>
        <begin position="84"/>
        <end position="104"/>
    </location>
</feature>
<evidence type="ECO:0000313" key="2">
    <source>
        <dbReference type="EMBL" id="KAA5531624.1"/>
    </source>
</evidence>
<dbReference type="Proteomes" id="UP000325141">
    <property type="component" value="Unassembled WGS sequence"/>
</dbReference>
<dbReference type="AlphaFoldDB" id="A0A5M6C957"/>
<keyword evidence="1" id="KW-0472">Membrane</keyword>
<dbReference type="RefSeq" id="WP_150015069.1">
    <property type="nucleotide sequence ID" value="NZ_VWSG01000022.1"/>
</dbReference>
<dbReference type="EMBL" id="VWSG01000022">
    <property type="protein sequence ID" value="KAA5531624.1"/>
    <property type="molecule type" value="Genomic_DNA"/>
</dbReference>
<reference evidence="2 3" key="1">
    <citation type="submission" date="2019-09" db="EMBL/GenBank/DDBJ databases">
        <title>Genome sequence and assembly of Flavobacterium sp.</title>
        <authorList>
            <person name="Chhetri G."/>
        </authorList>
    </citation>
    <scope>NUCLEOTIDE SEQUENCE [LARGE SCALE GENOMIC DNA]</scope>
    <source>
        <strain evidence="2 3">SNL9</strain>
    </source>
</reference>
<proteinExistence type="predicted"/>
<name>A0A5M6C957_9FLAO</name>
<organism evidence="2 3">
    <name type="scientific">Paenimyroides baculatum</name>
    <dbReference type="NCBI Taxonomy" id="2608000"/>
    <lineage>
        <taxon>Bacteria</taxon>
        <taxon>Pseudomonadati</taxon>
        <taxon>Bacteroidota</taxon>
        <taxon>Flavobacteriia</taxon>
        <taxon>Flavobacteriales</taxon>
        <taxon>Flavobacteriaceae</taxon>
        <taxon>Paenimyroides</taxon>
    </lineage>
</organism>